<proteinExistence type="inferred from homology"/>
<comment type="caution">
    <text evidence="2">The sequence shown here is derived from an EMBL/GenBank/DDBJ whole genome shotgun (WGS) entry which is preliminary data.</text>
</comment>
<dbReference type="SUPFAM" id="SSF53067">
    <property type="entry name" value="Actin-like ATPase domain"/>
    <property type="match status" value="1"/>
</dbReference>
<keyword evidence="3" id="KW-1185">Reference proteome</keyword>
<comment type="similarity">
    <text evidence="1">Belongs to the ROK (NagC/XylR) family.</text>
</comment>
<dbReference type="RefSeq" id="WP_133990589.1">
    <property type="nucleotide sequence ID" value="NZ_SODV01000001.1"/>
</dbReference>
<dbReference type="PANTHER" id="PTHR18964:SF149">
    <property type="entry name" value="BIFUNCTIONAL UDP-N-ACETYLGLUCOSAMINE 2-EPIMERASE_N-ACETYLMANNOSAMINE KINASE"/>
    <property type="match status" value="1"/>
</dbReference>
<accession>A0A4R8DNS8</accession>
<evidence type="ECO:0000313" key="3">
    <source>
        <dbReference type="Proteomes" id="UP000294498"/>
    </source>
</evidence>
<keyword evidence="2" id="KW-0808">Transferase</keyword>
<gene>
    <name evidence="2" type="ORF">EDB95_0693</name>
</gene>
<dbReference type="Proteomes" id="UP000294498">
    <property type="component" value="Unassembled WGS sequence"/>
</dbReference>
<dbReference type="EMBL" id="SODV01000001">
    <property type="protein sequence ID" value="TDW99683.1"/>
    <property type="molecule type" value="Genomic_DNA"/>
</dbReference>
<dbReference type="Pfam" id="PF00480">
    <property type="entry name" value="ROK"/>
    <property type="match status" value="1"/>
</dbReference>
<protein>
    <submittedName>
        <fullName evidence="2">Putative NBD/HSP70 family sugar kinase</fullName>
    </submittedName>
</protein>
<sequence length="315" mass="32656">MEQWLWGIDLGGTKVEGVIMPAAPGGSASGTRGAAAAGDPQPLVRMRLDTETRLGYTHVIDQIARLVDKMKAASGLTPTSVGFGTPGVLDPILGTMKNANSVVLNGQPLQRDLTQALGVPAILANDANCFALAETRWGAVRARFPEARVVFGVIAGTGVGGGLVVDGRVWAGKHGIAGEWGHNYLDASGGPCYCGKTGCVETVISGPALERFYKGISGSEKRLKDIAVSTEPAAVATMERLYHFFGKGLSVVTDIVDPDVIVVGGGVGNIQGLYTEGVRSLSEHIFNNRLDVPVIPPLLGDSAGVFGAAALTLQP</sequence>
<dbReference type="InterPro" id="IPR043129">
    <property type="entry name" value="ATPase_NBD"/>
</dbReference>
<dbReference type="Gene3D" id="3.30.420.40">
    <property type="match status" value="2"/>
</dbReference>
<dbReference type="PANTHER" id="PTHR18964">
    <property type="entry name" value="ROK (REPRESSOR, ORF, KINASE) FAMILY"/>
    <property type="match status" value="1"/>
</dbReference>
<reference evidence="2 3" key="1">
    <citation type="submission" date="2019-03" db="EMBL/GenBank/DDBJ databases">
        <title>Genomic Encyclopedia of Type Strains, Phase IV (KMG-IV): sequencing the most valuable type-strain genomes for metagenomic binning, comparative biology and taxonomic classification.</title>
        <authorList>
            <person name="Goeker M."/>
        </authorList>
    </citation>
    <scope>NUCLEOTIDE SEQUENCE [LARGE SCALE GENOMIC DNA]</scope>
    <source>
        <strain evidence="2 3">DSM 100059</strain>
    </source>
</reference>
<keyword evidence="2" id="KW-0418">Kinase</keyword>
<evidence type="ECO:0000313" key="2">
    <source>
        <dbReference type="EMBL" id="TDW99683.1"/>
    </source>
</evidence>
<dbReference type="GO" id="GO:0016301">
    <property type="term" value="F:kinase activity"/>
    <property type="evidence" value="ECO:0007669"/>
    <property type="project" value="UniProtKB-KW"/>
</dbReference>
<dbReference type="AlphaFoldDB" id="A0A4R8DNS8"/>
<organism evidence="2 3">
    <name type="scientific">Dinghuibacter silviterrae</name>
    <dbReference type="NCBI Taxonomy" id="1539049"/>
    <lineage>
        <taxon>Bacteria</taxon>
        <taxon>Pseudomonadati</taxon>
        <taxon>Bacteroidota</taxon>
        <taxon>Chitinophagia</taxon>
        <taxon>Chitinophagales</taxon>
        <taxon>Chitinophagaceae</taxon>
        <taxon>Dinghuibacter</taxon>
    </lineage>
</organism>
<dbReference type="InterPro" id="IPR000600">
    <property type="entry name" value="ROK"/>
</dbReference>
<dbReference type="OrthoDB" id="9810372at2"/>
<evidence type="ECO:0000256" key="1">
    <source>
        <dbReference type="ARBA" id="ARBA00006479"/>
    </source>
</evidence>
<name>A0A4R8DNS8_9BACT</name>